<dbReference type="Proteomes" id="UP000760494">
    <property type="component" value="Unassembled WGS sequence"/>
</dbReference>
<dbReference type="PANTHER" id="PTHR33481:SF1">
    <property type="entry name" value="ENDONUCLEASE_EXONUCLEASE_PHOSPHATASE DOMAIN-CONTAINING PROTEIN-RELATED"/>
    <property type="match status" value="1"/>
</dbReference>
<reference evidence="1" key="1">
    <citation type="submission" date="2019-05" db="EMBL/GenBank/DDBJ databases">
        <authorList>
            <person name="Piombo E."/>
        </authorList>
    </citation>
    <scope>NUCLEOTIDE SEQUENCE</scope>
    <source>
        <strain evidence="1">C2S</strain>
    </source>
</reference>
<name>A0A9Q9UGZ3_FUSFU</name>
<comment type="caution">
    <text evidence="1">The sequence shown here is derived from an EMBL/GenBank/DDBJ whole genome shotgun (WGS) entry which is preliminary data.</text>
</comment>
<dbReference type="EMBL" id="CABFJX010000418">
    <property type="protein sequence ID" value="VTT83294.1"/>
    <property type="molecule type" value="Genomic_DNA"/>
</dbReference>
<evidence type="ECO:0000313" key="2">
    <source>
        <dbReference type="Proteomes" id="UP000760494"/>
    </source>
</evidence>
<sequence length="1421" mass="162965">MKKLALDHKLLPETQYGAPGRSITDALKAMLGVIRKAWAWKPKATYLNYSCRPRRRYMVPPRYSLVSFRPLHRSQTSPEPLASPKDPGCSPLLFLFYTTPLLIILAEEIKKLDWPYVEVYVFAYVDDTYIMAVSPSYEENCSVLKVFHDLIMKWAIDAYLSFSPEKSLVMHFQPGVSDDKQKSDQRKREALGLTGAPKVELLCTLLPGIDELRNNPKGLQPEKLLVLGLMLDPKLSFEHHLTHIEEKVETALMYQRRISGANWGMTLEKTRQYYICKIRPVISYACAAWFVWRPYKPGLPGLHRSLPPGQIARLQKLQYKCIKLLSGAIRGTAQVVLEKECYIDSIEFFLYRMSRSCHAKSLEVRCHDFWFNKVPQHDEDGRFHEKFHDYNESAFDVLQRNARVLVKEAGERFQDTWKCPPTTTVLESWIIPANRNRAIRQQAIRQAAEVSKVIWEAHRRERKDTKTTTYQPPAFKEELGGESLAYYRSMTRPESTLGMQLRTECVGLNWYLNKCHVFREVKAPGSDTVVRVRVEATCTCGHPNQTVHHMFMECPDLHDARLLLIRKVKHFGWETLLTTNLKVAVHWAMIHDFRSLTFGGPPEPTQNSIHFPLGTSFTAPPSPPSPLPLPLPLPLSAKSVCHGSDTSQQNPAITPLSFVCSPSSFVFSSIDHPLRADFARLGLPQYPLGLPLDALKPLVVRAAANGLDKYQLIVAWSYPSEQLAFKLVEFPYLELEESFIDQPVMRLQRPQGSCNQRLPAVSLSKYVSVFSLYLLFCSDAAGIVRTLPGRSDFHGHITEAHPNLLFPACLFACESLQPYLATINLPSEIRQQIFEECLKVDGGYAYNAQTDKLTNADQARTPIDLSLRYTCRSIARDTATIPLAVNTIYFSTSDDRRSLAGCFNLVATAYYILEQDFVFHLAEFITPEMFAQIDAKFPRFRSMFESELAIHDICNPVRDRPRSTTELVNRIRPSSCRWVESFFRQNVDNPDVYGPFAYVSFASIHEQDFMNPSGSLPGDSHDRWQQQSGDVRDALSYCLRLIAKEAPREFNNQVHKTLPHWVGKYHPQEFLGLKFNLWDIPSREDVAHALDLLHIHDFVWKLPELWTYPHQFYRELGDPVEPRPENAERCQYDAEYENPTRLVDRFDYRYRHKIRFSAAATAIRFMSRLPAEQRTQIRRIILHEDSPSVNMPSLHAQGLVPLYQENPLLQVERRVSVFGCIHSWAGPEKEWMTRDKPRSLYGPTFLLTLESWLIDALSVRDLDIPSGSFIFNLWGGSYGDLCTEVFQGCIHMALAEGPAFDKCCELDLFSSTTNQLSATPDKFFLDPRFREAVKHLVNKTSILRSDFHPGVPVDPNVLVEETKGMDDVGRRISRWDYHGRSFSCKIPADLYYDFILPPQFDFQTREQYIESRGGRVNGQDS</sequence>
<protein>
    <recommendedName>
        <fullName evidence="3">Reverse transcriptase domain-containing protein</fullName>
    </recommendedName>
</protein>
<evidence type="ECO:0008006" key="3">
    <source>
        <dbReference type="Google" id="ProtNLM"/>
    </source>
</evidence>
<organism evidence="1 2">
    <name type="scientific">Fusarium fujikuroi</name>
    <name type="common">Bakanae and foot rot disease fungus</name>
    <name type="synonym">Gibberella fujikuroi</name>
    <dbReference type="NCBI Taxonomy" id="5127"/>
    <lineage>
        <taxon>Eukaryota</taxon>
        <taxon>Fungi</taxon>
        <taxon>Dikarya</taxon>
        <taxon>Ascomycota</taxon>
        <taxon>Pezizomycotina</taxon>
        <taxon>Sordariomycetes</taxon>
        <taxon>Hypocreomycetidae</taxon>
        <taxon>Hypocreales</taxon>
        <taxon>Nectriaceae</taxon>
        <taxon>Fusarium</taxon>
        <taxon>Fusarium fujikuroi species complex</taxon>
    </lineage>
</organism>
<dbReference type="PANTHER" id="PTHR33481">
    <property type="entry name" value="REVERSE TRANSCRIPTASE"/>
    <property type="match status" value="1"/>
</dbReference>
<proteinExistence type="predicted"/>
<accession>A0A9Q9UGZ3</accession>
<gene>
    <name evidence="1" type="ORF">C2S_2992</name>
</gene>
<evidence type="ECO:0000313" key="1">
    <source>
        <dbReference type="EMBL" id="VTT83294.1"/>
    </source>
</evidence>